<evidence type="ECO:0000313" key="5">
    <source>
        <dbReference type="EMBL" id="KAK9729680.1"/>
    </source>
</evidence>
<dbReference type="PANTHER" id="PTHR48051">
    <property type="match status" value="1"/>
</dbReference>
<evidence type="ECO:0000259" key="4">
    <source>
        <dbReference type="Pfam" id="PF23598"/>
    </source>
</evidence>
<dbReference type="PRINTS" id="PR00019">
    <property type="entry name" value="LEURICHRPT"/>
</dbReference>
<comment type="caution">
    <text evidence="5">The sequence shown here is derived from an EMBL/GenBank/DDBJ whole genome shotgun (WGS) entry which is preliminary data.</text>
</comment>
<accession>A0ABR2WBS9</accession>
<dbReference type="PANTHER" id="PTHR48051:SF1">
    <property type="entry name" value="RAS SUPPRESSOR PROTEIN 1"/>
    <property type="match status" value="1"/>
</dbReference>
<dbReference type="Pfam" id="PF13855">
    <property type="entry name" value="LRR_8"/>
    <property type="match status" value="1"/>
</dbReference>
<dbReference type="InterPro" id="IPR001611">
    <property type="entry name" value="Leu-rich_rpt"/>
</dbReference>
<name>A0ABR2WBS9_9FUNG</name>
<feature type="domain" description="Disease resistance R13L4/SHOC-2-like LRR" evidence="4">
    <location>
        <begin position="291"/>
        <end position="563"/>
    </location>
</feature>
<gene>
    <name evidence="5" type="ORF">K7432_000086</name>
</gene>
<evidence type="ECO:0000256" key="3">
    <source>
        <dbReference type="SAM" id="MobiDB-lite"/>
    </source>
</evidence>
<evidence type="ECO:0000256" key="1">
    <source>
        <dbReference type="ARBA" id="ARBA00022614"/>
    </source>
</evidence>
<feature type="region of interest" description="Disordered" evidence="3">
    <location>
        <begin position="387"/>
        <end position="420"/>
    </location>
</feature>
<dbReference type="Gene3D" id="3.80.10.10">
    <property type="entry name" value="Ribonuclease Inhibitor"/>
    <property type="match status" value="3"/>
</dbReference>
<keyword evidence="2" id="KW-0677">Repeat</keyword>
<keyword evidence="6" id="KW-1185">Reference proteome</keyword>
<feature type="compositionally biased region" description="Polar residues" evidence="3">
    <location>
        <begin position="1"/>
        <end position="35"/>
    </location>
</feature>
<sequence>MTSRPGNNRTLLNKSSTSRFANSGNKPWQRSNTFGGQSGPEDTSKVFEKVTQQARSSGILNIAGRFLDNIPDEVWNMYNVDPKKVDLDFNNSDRWWESVELTKFFANDNLLQELDPRIGHFEALTVLDLHNNQLKELPQEMSKLNRLCLLNLAGNELESLPEFLFDLPLVELQLQRNKLSGSLDGLERLVKLSILDLSDNNIESIPENIGQLKSLRKLNLTKNKLTSLPTSLGELVSLSELEAKENQLTQIFSTPVALTKLVRLDLSRNKLTGFIDGLEFPILKELLCAGNNIKSLGNVFVGVPTLHILDLQNNSLDSLPPNIFELKEIKVLDLRNNYFTQLPFELCRLTTLQTLYYDGNPLKNFPRAKSTADLLHTLEVRLMAQEKAQNKGESSDPLPNGQTTESETSKPTTDTTPNALVSRLTTQQISSRTLDLTKSSLTTLEESTLSGLNFAPLHIKLDFNSFPLVPATIYLYFETLTTITLTHNKITEFPIPSCTLPALRSLDLSHNLITSVPQETDAFPALAELYLNFNRIAGTFPAKLPFPNLSILELSSNKLDAFQPEAFQGLVQLDLSNNNIAKVPCELGLIDSITSLKLEGNVFRVPRYQLLQKGTQEVMAYLKSRVS</sequence>
<dbReference type="SUPFAM" id="SSF52058">
    <property type="entry name" value="L domain-like"/>
    <property type="match status" value="2"/>
</dbReference>
<dbReference type="InterPro" id="IPR032675">
    <property type="entry name" value="LRR_dom_sf"/>
</dbReference>
<dbReference type="Pfam" id="PF23598">
    <property type="entry name" value="LRR_14"/>
    <property type="match status" value="1"/>
</dbReference>
<dbReference type="SMART" id="SM00369">
    <property type="entry name" value="LRR_TYP"/>
    <property type="match status" value="9"/>
</dbReference>
<dbReference type="InterPro" id="IPR050216">
    <property type="entry name" value="LRR_domain-containing"/>
</dbReference>
<dbReference type="Pfam" id="PF00560">
    <property type="entry name" value="LRR_1"/>
    <property type="match status" value="1"/>
</dbReference>
<reference evidence="5 6" key="1">
    <citation type="submission" date="2023-04" db="EMBL/GenBank/DDBJ databases">
        <title>Genome of Basidiobolus ranarum AG-B5.</title>
        <authorList>
            <person name="Stajich J.E."/>
            <person name="Carter-House D."/>
            <person name="Gryganskyi A."/>
        </authorList>
    </citation>
    <scope>NUCLEOTIDE SEQUENCE [LARGE SCALE GENOMIC DNA]</scope>
    <source>
        <strain evidence="5 6">AG-B5</strain>
    </source>
</reference>
<feature type="region of interest" description="Disordered" evidence="3">
    <location>
        <begin position="1"/>
        <end position="44"/>
    </location>
</feature>
<dbReference type="SMART" id="SM00364">
    <property type="entry name" value="LRR_BAC"/>
    <property type="match status" value="8"/>
</dbReference>
<evidence type="ECO:0000313" key="6">
    <source>
        <dbReference type="Proteomes" id="UP001479436"/>
    </source>
</evidence>
<feature type="compositionally biased region" description="Polar residues" evidence="3">
    <location>
        <begin position="400"/>
        <end position="420"/>
    </location>
</feature>
<dbReference type="EMBL" id="JASJQH010006877">
    <property type="protein sequence ID" value="KAK9729680.1"/>
    <property type="molecule type" value="Genomic_DNA"/>
</dbReference>
<dbReference type="InterPro" id="IPR055414">
    <property type="entry name" value="LRR_R13L4/SHOC2-like"/>
</dbReference>
<dbReference type="SMART" id="SM00365">
    <property type="entry name" value="LRR_SD22"/>
    <property type="match status" value="4"/>
</dbReference>
<keyword evidence="1" id="KW-0433">Leucine-rich repeat</keyword>
<dbReference type="PROSITE" id="PS51450">
    <property type="entry name" value="LRR"/>
    <property type="match status" value="6"/>
</dbReference>
<organism evidence="5 6">
    <name type="scientific">Basidiobolus ranarum</name>
    <dbReference type="NCBI Taxonomy" id="34480"/>
    <lineage>
        <taxon>Eukaryota</taxon>
        <taxon>Fungi</taxon>
        <taxon>Fungi incertae sedis</taxon>
        <taxon>Zoopagomycota</taxon>
        <taxon>Entomophthoromycotina</taxon>
        <taxon>Basidiobolomycetes</taxon>
        <taxon>Basidiobolales</taxon>
        <taxon>Basidiobolaceae</taxon>
        <taxon>Basidiobolus</taxon>
    </lineage>
</organism>
<proteinExistence type="predicted"/>
<dbReference type="Proteomes" id="UP001479436">
    <property type="component" value="Unassembled WGS sequence"/>
</dbReference>
<protein>
    <recommendedName>
        <fullName evidence="4">Disease resistance R13L4/SHOC-2-like LRR domain-containing protein</fullName>
    </recommendedName>
</protein>
<dbReference type="InterPro" id="IPR003591">
    <property type="entry name" value="Leu-rich_rpt_typical-subtyp"/>
</dbReference>
<evidence type="ECO:0000256" key="2">
    <source>
        <dbReference type="ARBA" id="ARBA00022737"/>
    </source>
</evidence>